<sequence length="435" mass="48292">MSSFPSSSVSSPNKPDSVLHSRRHSMPPYPSIHVPTEMWEHVIDAVSASSVRQFDEARCRTLASCCLVCRTWLPRARLHLFHSVILCLHLNHQNLRTFVNGIILSPANGLLVRWLMVKARNSESPASPAGSGLSLIALQLPQRLRNLHFLALSGVDLINIHPRTYIGLSRFQNVKALVVQTSVYSRHNQVYRIVKAFYGLSKVTVDLLTSTVPRTRESLGQNRCIKGIDVPSVTLRVPSQGIRQMTAFLAPCTVLDVSLQSSSASEIQAITKYLKHCGGALREVTLTFVSTSTHTGDAVWYNSSGFIDFSDNSRLLIIALFYAPSRQSWHTDMTAVGRTLSTIKSDQLEVLKLHFSYIDGDLQSVPLDGWEAVDQRLTSSAFRTLRKLHFGFSAPAALRDEEIAADSLTKLLPALAARPAADFSPFSPRRVRETY</sequence>
<organism evidence="2 3">
    <name type="scientific">Cristinia sonorae</name>
    <dbReference type="NCBI Taxonomy" id="1940300"/>
    <lineage>
        <taxon>Eukaryota</taxon>
        <taxon>Fungi</taxon>
        <taxon>Dikarya</taxon>
        <taxon>Basidiomycota</taxon>
        <taxon>Agaricomycotina</taxon>
        <taxon>Agaricomycetes</taxon>
        <taxon>Agaricomycetidae</taxon>
        <taxon>Agaricales</taxon>
        <taxon>Pleurotineae</taxon>
        <taxon>Stephanosporaceae</taxon>
        <taxon>Cristinia</taxon>
    </lineage>
</organism>
<evidence type="ECO:0000256" key="1">
    <source>
        <dbReference type="SAM" id="MobiDB-lite"/>
    </source>
</evidence>
<dbReference type="AlphaFoldDB" id="A0A8K0UJG3"/>
<dbReference type="OrthoDB" id="2745898at2759"/>
<name>A0A8K0UJG3_9AGAR</name>
<dbReference type="EMBL" id="JAEVFJ010000034">
    <property type="protein sequence ID" value="KAH8091784.1"/>
    <property type="molecule type" value="Genomic_DNA"/>
</dbReference>
<keyword evidence="3" id="KW-1185">Reference proteome</keyword>
<evidence type="ECO:0008006" key="4">
    <source>
        <dbReference type="Google" id="ProtNLM"/>
    </source>
</evidence>
<evidence type="ECO:0000313" key="3">
    <source>
        <dbReference type="Proteomes" id="UP000813824"/>
    </source>
</evidence>
<feature type="region of interest" description="Disordered" evidence="1">
    <location>
        <begin position="1"/>
        <end position="22"/>
    </location>
</feature>
<reference evidence="2" key="1">
    <citation type="journal article" date="2021" name="New Phytol.">
        <title>Evolutionary innovations through gain and loss of genes in the ectomycorrhizal Boletales.</title>
        <authorList>
            <person name="Wu G."/>
            <person name="Miyauchi S."/>
            <person name="Morin E."/>
            <person name="Kuo A."/>
            <person name="Drula E."/>
            <person name="Varga T."/>
            <person name="Kohler A."/>
            <person name="Feng B."/>
            <person name="Cao Y."/>
            <person name="Lipzen A."/>
            <person name="Daum C."/>
            <person name="Hundley H."/>
            <person name="Pangilinan J."/>
            <person name="Johnson J."/>
            <person name="Barry K."/>
            <person name="LaButti K."/>
            <person name="Ng V."/>
            <person name="Ahrendt S."/>
            <person name="Min B."/>
            <person name="Choi I.G."/>
            <person name="Park H."/>
            <person name="Plett J.M."/>
            <person name="Magnuson J."/>
            <person name="Spatafora J.W."/>
            <person name="Nagy L.G."/>
            <person name="Henrissat B."/>
            <person name="Grigoriev I.V."/>
            <person name="Yang Z.L."/>
            <person name="Xu J."/>
            <person name="Martin F.M."/>
        </authorList>
    </citation>
    <scope>NUCLEOTIDE SEQUENCE</scope>
    <source>
        <strain evidence="2">KKN 215</strain>
    </source>
</reference>
<proteinExistence type="predicted"/>
<gene>
    <name evidence="2" type="ORF">BXZ70DRAFT_1040304</name>
</gene>
<comment type="caution">
    <text evidence="2">The sequence shown here is derived from an EMBL/GenBank/DDBJ whole genome shotgun (WGS) entry which is preliminary data.</text>
</comment>
<evidence type="ECO:0000313" key="2">
    <source>
        <dbReference type="EMBL" id="KAH8091784.1"/>
    </source>
</evidence>
<dbReference type="Proteomes" id="UP000813824">
    <property type="component" value="Unassembled WGS sequence"/>
</dbReference>
<feature type="compositionally biased region" description="Low complexity" evidence="1">
    <location>
        <begin position="1"/>
        <end position="16"/>
    </location>
</feature>
<accession>A0A8K0UJG3</accession>
<protein>
    <recommendedName>
        <fullName evidence="4">F-box domain-containing protein</fullName>
    </recommendedName>
</protein>